<feature type="binding site" evidence="7">
    <location>
        <begin position="25"/>
        <end position="27"/>
    </location>
    <ligand>
        <name>substrate</name>
    </ligand>
</feature>
<dbReference type="PANTHER" id="PTHR11406">
    <property type="entry name" value="PHOSPHOGLYCERATE KINASE"/>
    <property type="match status" value="1"/>
</dbReference>
<evidence type="ECO:0000313" key="10">
    <source>
        <dbReference type="EMBL" id="KKU14296.1"/>
    </source>
</evidence>
<evidence type="ECO:0000256" key="9">
    <source>
        <dbReference type="RuleBase" id="RU000532"/>
    </source>
</evidence>
<feature type="binding site" evidence="7">
    <location>
        <position position="151"/>
    </location>
    <ligand>
        <name>(2R)-3-phosphoglycerate</name>
        <dbReference type="ChEBI" id="CHEBI:58272"/>
    </ligand>
</feature>
<reference evidence="10 11" key="1">
    <citation type="journal article" date="2015" name="Nature">
        <title>rRNA introns, odd ribosomes, and small enigmatic genomes across a large radiation of phyla.</title>
        <authorList>
            <person name="Brown C.T."/>
            <person name="Hug L.A."/>
            <person name="Thomas B.C."/>
            <person name="Sharon I."/>
            <person name="Castelle C.J."/>
            <person name="Singh A."/>
            <person name="Wilkins M.J."/>
            <person name="Williams K.H."/>
            <person name="Banfield J.F."/>
        </authorList>
    </citation>
    <scope>NUCLEOTIDE SEQUENCE [LARGE SCALE GENOMIC DNA]</scope>
</reference>
<dbReference type="PRINTS" id="PR00477">
    <property type="entry name" value="PHGLYCKINASE"/>
</dbReference>
<dbReference type="GO" id="GO:0043531">
    <property type="term" value="F:ADP binding"/>
    <property type="evidence" value="ECO:0007669"/>
    <property type="project" value="TreeGrafter"/>
</dbReference>
<evidence type="ECO:0000256" key="1">
    <source>
        <dbReference type="ARBA" id="ARBA00000642"/>
    </source>
</evidence>
<protein>
    <recommendedName>
        <fullName evidence="2 9">Phosphoglycerate kinase</fullName>
        <ecNumber evidence="2 9">2.7.2.3</ecNumber>
    </recommendedName>
</protein>
<dbReference type="GO" id="GO:0005829">
    <property type="term" value="C:cytosol"/>
    <property type="evidence" value="ECO:0007669"/>
    <property type="project" value="TreeGrafter"/>
</dbReference>
<evidence type="ECO:0000256" key="2">
    <source>
        <dbReference type="ARBA" id="ARBA00013061"/>
    </source>
</evidence>
<sequence>MKRVKYLSKLKSKDIAGKTFFVRIDLNVDAASPADMFRLDAIIPTFKLLLRSGARIVTASHRGRPETYSTAESLAVFAPLISKRVGADVDFISAYRIGAAVKAIRASDASIILMENMRFFRGETENDPSFARALASCADMYVNDAFPVSHRKAASVSAITKFLPSYAGLRVESELCHLDAAMKRVKHPFTLVIGGAKTSDKIGVIDYFKNKADAILLGGGPANTFFAAKGVSVGSSLYDEGAVKIAKKNLLLGSLYLPSDTITSSGKILDVGLKTSNEYRKIILASNSVVWNGPLGLFQKERFARGTLAMWRAVMELAKRKPDALIVIGGGETVASMALLKTRRKLPENIFISTGGGAMLEYLRST</sequence>
<keyword evidence="6 8" id="KW-0067">ATP-binding</keyword>
<dbReference type="InterPro" id="IPR036043">
    <property type="entry name" value="Phosphoglycerate_kinase_sf"/>
</dbReference>
<dbReference type="GO" id="GO:0006096">
    <property type="term" value="P:glycolytic process"/>
    <property type="evidence" value="ECO:0007669"/>
    <property type="project" value="InterPro"/>
</dbReference>
<evidence type="ECO:0000256" key="7">
    <source>
        <dbReference type="PIRSR" id="PIRSR000724-1"/>
    </source>
</evidence>
<dbReference type="InterPro" id="IPR015824">
    <property type="entry name" value="Phosphoglycerate_kinase_N"/>
</dbReference>
<evidence type="ECO:0000256" key="6">
    <source>
        <dbReference type="ARBA" id="ARBA00022840"/>
    </source>
</evidence>
<dbReference type="Gene3D" id="3.40.50.1260">
    <property type="entry name" value="Phosphoglycerate kinase, N-terminal domain"/>
    <property type="match status" value="3"/>
</dbReference>
<dbReference type="SUPFAM" id="SSF53748">
    <property type="entry name" value="Phosphoglycerate kinase"/>
    <property type="match status" value="1"/>
</dbReference>
<dbReference type="Pfam" id="PF00162">
    <property type="entry name" value="PGK"/>
    <property type="match status" value="1"/>
</dbReference>
<comment type="caution">
    <text evidence="10">The sequence shown here is derived from an EMBL/GenBank/DDBJ whole genome shotgun (WGS) entry which is preliminary data.</text>
</comment>
<comment type="similarity">
    <text evidence="9">Belongs to the phosphoglycerate kinase family.</text>
</comment>
<keyword evidence="5 9" id="KW-0418">Kinase</keyword>
<feature type="binding site" evidence="7">
    <location>
        <position position="118"/>
    </location>
    <ligand>
        <name>(2R)-3-phosphoglycerate</name>
        <dbReference type="ChEBI" id="CHEBI:58272"/>
    </ligand>
</feature>
<dbReference type="GO" id="GO:0004618">
    <property type="term" value="F:phosphoglycerate kinase activity"/>
    <property type="evidence" value="ECO:0007669"/>
    <property type="project" value="UniProtKB-EC"/>
</dbReference>
<dbReference type="Proteomes" id="UP000034727">
    <property type="component" value="Unassembled WGS sequence"/>
</dbReference>
<evidence type="ECO:0000313" key="11">
    <source>
        <dbReference type="Proteomes" id="UP000034727"/>
    </source>
</evidence>
<dbReference type="GO" id="GO:0006094">
    <property type="term" value="P:gluconeogenesis"/>
    <property type="evidence" value="ECO:0007669"/>
    <property type="project" value="TreeGrafter"/>
</dbReference>
<evidence type="ECO:0000256" key="3">
    <source>
        <dbReference type="ARBA" id="ARBA00022679"/>
    </source>
</evidence>
<feature type="binding site" evidence="8">
    <location>
        <position position="201"/>
    </location>
    <ligand>
        <name>ATP</name>
        <dbReference type="ChEBI" id="CHEBI:30616"/>
    </ligand>
</feature>
<dbReference type="PANTHER" id="PTHR11406:SF23">
    <property type="entry name" value="PHOSPHOGLYCERATE KINASE 1, CHLOROPLASTIC-RELATED"/>
    <property type="match status" value="1"/>
</dbReference>
<evidence type="ECO:0000256" key="8">
    <source>
        <dbReference type="PIRSR" id="PIRSR000724-2"/>
    </source>
</evidence>
<accession>A0A0G1N0Z8</accession>
<evidence type="ECO:0000256" key="4">
    <source>
        <dbReference type="ARBA" id="ARBA00022741"/>
    </source>
</evidence>
<dbReference type="PIRSF" id="PIRSF000724">
    <property type="entry name" value="Pgk"/>
    <property type="match status" value="1"/>
</dbReference>
<comment type="catalytic activity">
    <reaction evidence="1 9">
        <text>(2R)-3-phosphoglycerate + ATP = (2R)-3-phospho-glyceroyl phosphate + ADP</text>
        <dbReference type="Rhea" id="RHEA:14801"/>
        <dbReference type="ChEBI" id="CHEBI:30616"/>
        <dbReference type="ChEBI" id="CHEBI:57604"/>
        <dbReference type="ChEBI" id="CHEBI:58272"/>
        <dbReference type="ChEBI" id="CHEBI:456216"/>
        <dbReference type="EC" id="2.7.2.3"/>
    </reaction>
</comment>
<dbReference type="EC" id="2.7.2.3" evidence="2 9"/>
<dbReference type="PATRIC" id="fig|1618663.3.peg.593"/>
<evidence type="ECO:0000256" key="5">
    <source>
        <dbReference type="ARBA" id="ARBA00022777"/>
    </source>
</evidence>
<feature type="binding site" evidence="7">
    <location>
        <position position="38"/>
    </location>
    <ligand>
        <name>(2R)-3-phosphoglycerate</name>
        <dbReference type="ChEBI" id="CHEBI:58272"/>
    </ligand>
</feature>
<name>A0A0G1N0Z8_9BACT</name>
<feature type="binding site" evidence="7">
    <location>
        <begin position="61"/>
        <end position="64"/>
    </location>
    <ligand>
        <name>substrate</name>
    </ligand>
</feature>
<dbReference type="EMBL" id="LCLJ01000029">
    <property type="protein sequence ID" value="KKU14296.1"/>
    <property type="molecule type" value="Genomic_DNA"/>
</dbReference>
<keyword evidence="3 9" id="KW-0808">Transferase</keyword>
<dbReference type="GO" id="GO:0005524">
    <property type="term" value="F:ATP binding"/>
    <property type="evidence" value="ECO:0007669"/>
    <property type="project" value="UniProtKB-KW"/>
</dbReference>
<proteinExistence type="inferred from homology"/>
<dbReference type="InterPro" id="IPR001576">
    <property type="entry name" value="Phosphoglycerate_kinase"/>
</dbReference>
<gene>
    <name evidence="10" type="ORF">UX22_C0029G0002</name>
</gene>
<organism evidence="10 11">
    <name type="scientific">Candidatus Jorgensenbacteria bacterium GW2011_GWA2_45_9</name>
    <dbReference type="NCBI Taxonomy" id="1618663"/>
    <lineage>
        <taxon>Bacteria</taxon>
        <taxon>Candidatus Joergenseniibacteriota</taxon>
    </lineage>
</organism>
<dbReference type="AlphaFoldDB" id="A0A0G1N0Z8"/>
<keyword evidence="4" id="KW-0547">Nucleotide-binding</keyword>